<dbReference type="Proteomes" id="UP000615003">
    <property type="component" value="Unassembled WGS sequence"/>
</dbReference>
<dbReference type="AlphaFoldDB" id="A0A2K4X7F5"/>
<reference evidence="1 4" key="1">
    <citation type="submission" date="2015-06" db="EMBL/GenBank/DDBJ databases">
        <title>Genome sequence of Pseudoalteromonas carrageenovora.</title>
        <authorList>
            <person name="Xie B.-B."/>
            <person name="Rong J.-C."/>
            <person name="Qin Q.-L."/>
            <person name="Zhang Y.-Z."/>
        </authorList>
    </citation>
    <scope>NUCLEOTIDE SEQUENCE [LARGE SCALE GENOMIC DNA]</scope>
    <source>
        <strain evidence="1 4">IAM 12662</strain>
    </source>
</reference>
<gene>
    <name evidence="2" type="ORF">PCAR9_A20653</name>
    <name evidence="1" type="ORF">PCARR_a0755</name>
</gene>
<evidence type="ECO:0008006" key="5">
    <source>
        <dbReference type="Google" id="ProtNLM"/>
    </source>
</evidence>
<evidence type="ECO:0000313" key="2">
    <source>
        <dbReference type="EMBL" id="SOU40219.1"/>
    </source>
</evidence>
<dbReference type="Pfam" id="PF11661">
    <property type="entry name" value="DUF2986"/>
    <property type="match status" value="1"/>
</dbReference>
<accession>A0A2K4X7F5</accession>
<dbReference type="EMBL" id="AQGW01000018">
    <property type="protein sequence ID" value="MBE0382431.1"/>
    <property type="molecule type" value="Genomic_DNA"/>
</dbReference>
<organism evidence="2 3">
    <name type="scientific">Pseudoalteromonas carrageenovora IAM 12662</name>
    <dbReference type="NCBI Taxonomy" id="1314868"/>
    <lineage>
        <taxon>Bacteria</taxon>
        <taxon>Pseudomonadati</taxon>
        <taxon>Pseudomonadota</taxon>
        <taxon>Gammaproteobacteria</taxon>
        <taxon>Alteromonadales</taxon>
        <taxon>Pseudoalteromonadaceae</taxon>
        <taxon>Pseudoalteromonas</taxon>
    </lineage>
</organism>
<sequence>MDSQLISVKYLYSGFSVDSSIMRDLNLFSLKVLAVNRRKKIVTKFQKKDKRANAKLHKSGKPAYVSKAQREKLALEAEQSPCADEQSTTTD</sequence>
<dbReference type="EMBL" id="LT965928">
    <property type="protein sequence ID" value="SOU40219.1"/>
    <property type="molecule type" value="Genomic_DNA"/>
</dbReference>
<name>A0A2K4X7F5_PSEVC</name>
<keyword evidence="4" id="KW-1185">Reference proteome</keyword>
<evidence type="ECO:0000313" key="4">
    <source>
        <dbReference type="Proteomes" id="UP000615003"/>
    </source>
</evidence>
<dbReference type="Proteomes" id="UP000238288">
    <property type="component" value="Chromosome PCAR9a"/>
</dbReference>
<proteinExistence type="predicted"/>
<reference evidence="2 3" key="2">
    <citation type="submission" date="2017-11" db="EMBL/GenBank/DDBJ databases">
        <authorList>
            <person name="Han C.G."/>
        </authorList>
    </citation>
    <scope>NUCLEOTIDE SEQUENCE [LARGE SCALE GENOMIC DNA]</scope>
    <source>
        <strain evidence="3">ATCC 43555</strain>
        <strain evidence="2">ATCC43555</strain>
    </source>
</reference>
<evidence type="ECO:0000313" key="3">
    <source>
        <dbReference type="Proteomes" id="UP000238288"/>
    </source>
</evidence>
<dbReference type="InterPro" id="IPR021677">
    <property type="entry name" value="DUF2986"/>
</dbReference>
<evidence type="ECO:0000313" key="1">
    <source>
        <dbReference type="EMBL" id="MBE0382431.1"/>
    </source>
</evidence>
<protein>
    <recommendedName>
        <fullName evidence="5">DUF2986 domain-containing protein</fullName>
    </recommendedName>
</protein>